<evidence type="ECO:0000256" key="1">
    <source>
        <dbReference type="SAM" id="Phobius"/>
    </source>
</evidence>
<sequence>MQGSANIVEYSTYCVLYMTAVLCNKYVLTSLGFQYPTIFQGWQALVAFLLIWIYSGNQLQQLTISELVPWIPAMLLYIGSIFSGSIALAHTSIPVFLLSHGASDVILIICDDHLPTGAVHVGIPLKLSALMLGLWSVHYDTPAINLIWILVHAVFSGAYRAVAYWYTSPQWPYSGLTAMQRQTLNNLAGFLTLLSFAFILGHHTTASQEFPHFSNINFYIGCICSGVLGWAVSQMWNKVKPGTLTSTSQMTQMAAKVLTLIISMQLFPVQHTLLLWSAILCGVAGDILHILGNMFQESDDLRHEVRDILIGT</sequence>
<organism evidence="2">
    <name type="scientific">Phallusia mammillata</name>
    <dbReference type="NCBI Taxonomy" id="59560"/>
    <lineage>
        <taxon>Eukaryota</taxon>
        <taxon>Metazoa</taxon>
        <taxon>Chordata</taxon>
        <taxon>Tunicata</taxon>
        <taxon>Ascidiacea</taxon>
        <taxon>Phlebobranchia</taxon>
        <taxon>Ascidiidae</taxon>
        <taxon>Phallusia</taxon>
    </lineage>
</organism>
<name>A0A6F9DVP8_9ASCI</name>
<protein>
    <submittedName>
        <fullName evidence="2">Transmembrane protein 241</fullName>
    </submittedName>
</protein>
<keyword evidence="1" id="KW-1133">Transmembrane helix</keyword>
<gene>
    <name evidence="2" type="primary">Tmem241</name>
</gene>
<keyword evidence="1 2" id="KW-0812">Transmembrane</keyword>
<feature type="transmembrane region" description="Helical" evidence="1">
    <location>
        <begin position="67"/>
        <end position="87"/>
    </location>
</feature>
<dbReference type="EMBL" id="LR791218">
    <property type="protein sequence ID" value="CAB3267080.1"/>
    <property type="molecule type" value="mRNA"/>
</dbReference>
<keyword evidence="1" id="KW-0472">Membrane</keyword>
<evidence type="ECO:0000313" key="2">
    <source>
        <dbReference type="EMBL" id="CAB3267080.1"/>
    </source>
</evidence>
<feature type="transmembrane region" description="Helical" evidence="1">
    <location>
        <begin position="7"/>
        <end position="27"/>
    </location>
</feature>
<reference evidence="2" key="1">
    <citation type="submission" date="2020-04" db="EMBL/GenBank/DDBJ databases">
        <authorList>
            <person name="Neveu A P."/>
        </authorList>
    </citation>
    <scope>NUCLEOTIDE SEQUENCE</scope>
    <source>
        <tissue evidence="2">Whole embryo</tissue>
    </source>
</reference>
<feature type="transmembrane region" description="Helical" evidence="1">
    <location>
        <begin position="273"/>
        <end position="292"/>
    </location>
</feature>
<feature type="transmembrane region" description="Helical" evidence="1">
    <location>
        <begin position="187"/>
        <end position="204"/>
    </location>
</feature>
<feature type="transmembrane region" description="Helical" evidence="1">
    <location>
        <begin position="33"/>
        <end position="55"/>
    </location>
</feature>
<feature type="transmembrane region" description="Helical" evidence="1">
    <location>
        <begin position="216"/>
        <end position="237"/>
    </location>
</feature>
<proteinExistence type="evidence at transcript level"/>
<accession>A0A6F9DVP8</accession>
<feature type="transmembrane region" description="Helical" evidence="1">
    <location>
        <begin position="143"/>
        <end position="166"/>
    </location>
</feature>
<dbReference type="AlphaFoldDB" id="A0A6F9DVP8"/>